<reference evidence="1" key="1">
    <citation type="journal article" date="2015" name="Nature">
        <title>Complex archaea that bridge the gap between prokaryotes and eukaryotes.</title>
        <authorList>
            <person name="Spang A."/>
            <person name="Saw J.H."/>
            <person name="Jorgensen S.L."/>
            <person name="Zaremba-Niedzwiedzka K."/>
            <person name="Martijn J."/>
            <person name="Lind A.E."/>
            <person name="van Eijk R."/>
            <person name="Schleper C."/>
            <person name="Guy L."/>
            <person name="Ettema T.J."/>
        </authorList>
    </citation>
    <scope>NUCLEOTIDE SEQUENCE</scope>
</reference>
<feature type="non-terminal residue" evidence="1">
    <location>
        <position position="1"/>
    </location>
</feature>
<dbReference type="EMBL" id="LAZR01018251">
    <property type="protein sequence ID" value="KKL97103.1"/>
    <property type="molecule type" value="Genomic_DNA"/>
</dbReference>
<name>A0A0F9GEA4_9ZZZZ</name>
<protein>
    <submittedName>
        <fullName evidence="1">Uncharacterized protein</fullName>
    </submittedName>
</protein>
<sequence>GADKIMFWDDGASATAWLVPTWGLEINTTNLRIADVSAGANQPITFASGVPGLDLTGLANIEGNTLAAGDEFLVDDGGVAKVIAYQDMGLRVQTGMGSQTIAADDMNSIMEFNGTATLTIPLNASVALPEGAGIIIVNDHATQLVTVTAAASVTLNSIYHAGGGAAASDKVSAGGTAVLLKTETDEWYLTGDIVT</sequence>
<proteinExistence type="predicted"/>
<evidence type="ECO:0000313" key="1">
    <source>
        <dbReference type="EMBL" id="KKL97103.1"/>
    </source>
</evidence>
<comment type="caution">
    <text evidence="1">The sequence shown here is derived from an EMBL/GenBank/DDBJ whole genome shotgun (WGS) entry which is preliminary data.</text>
</comment>
<gene>
    <name evidence="1" type="ORF">LCGC14_1837790</name>
</gene>
<dbReference type="AlphaFoldDB" id="A0A0F9GEA4"/>
<organism evidence="1">
    <name type="scientific">marine sediment metagenome</name>
    <dbReference type="NCBI Taxonomy" id="412755"/>
    <lineage>
        <taxon>unclassified sequences</taxon>
        <taxon>metagenomes</taxon>
        <taxon>ecological metagenomes</taxon>
    </lineage>
</organism>
<accession>A0A0F9GEA4</accession>